<protein>
    <recommendedName>
        <fullName evidence="4">Lipoprotein</fullName>
    </recommendedName>
</protein>
<name>A0ABT5EIP3_9BACT</name>
<dbReference type="Proteomes" id="UP001221411">
    <property type="component" value="Unassembled WGS sequence"/>
</dbReference>
<feature type="region of interest" description="Disordered" evidence="1">
    <location>
        <begin position="21"/>
        <end position="47"/>
    </location>
</feature>
<gene>
    <name evidence="2" type="ORF">POL67_05555</name>
</gene>
<organism evidence="2 3">
    <name type="scientific">Polyangium mundeleinium</name>
    <dbReference type="NCBI Taxonomy" id="2995306"/>
    <lineage>
        <taxon>Bacteria</taxon>
        <taxon>Pseudomonadati</taxon>
        <taxon>Myxococcota</taxon>
        <taxon>Polyangia</taxon>
        <taxon>Polyangiales</taxon>
        <taxon>Polyangiaceae</taxon>
        <taxon>Polyangium</taxon>
    </lineage>
</organism>
<dbReference type="EMBL" id="JAQNDO010000001">
    <property type="protein sequence ID" value="MDC0740802.1"/>
    <property type="molecule type" value="Genomic_DNA"/>
</dbReference>
<sequence>MRKLVVVMALLAVAGCNSNKGEDAAAKPAGSGVPAAKGAAEAPKGGDAKGELVDVELASLPLKIKVRPGGMGAMDMSLDDQHKSATVDIGDGASLNVSEAKDDFAALKKGFEGDTALFPFKKWAKEGPNMAIVQFENAGKTGYIGFMLKEIGGKKYVCKTTGLDGVPSVEVAEKNLKPCETLAAK</sequence>
<proteinExistence type="predicted"/>
<dbReference type="PROSITE" id="PS51257">
    <property type="entry name" value="PROKAR_LIPOPROTEIN"/>
    <property type="match status" value="1"/>
</dbReference>
<evidence type="ECO:0000313" key="3">
    <source>
        <dbReference type="Proteomes" id="UP001221411"/>
    </source>
</evidence>
<comment type="caution">
    <text evidence="2">The sequence shown here is derived from an EMBL/GenBank/DDBJ whole genome shotgun (WGS) entry which is preliminary data.</text>
</comment>
<keyword evidence="3" id="KW-1185">Reference proteome</keyword>
<evidence type="ECO:0008006" key="4">
    <source>
        <dbReference type="Google" id="ProtNLM"/>
    </source>
</evidence>
<reference evidence="2 3" key="1">
    <citation type="submission" date="2022-11" db="EMBL/GenBank/DDBJ databases">
        <title>Minimal conservation of predation-associated metabolite biosynthetic gene clusters underscores biosynthetic potential of Myxococcota including descriptions for ten novel species: Archangium lansinium sp. nov., Myxococcus landrumus sp. nov., Nannocystis bai.</title>
        <authorList>
            <person name="Ahearne A."/>
            <person name="Stevens C."/>
            <person name="Dowd S."/>
        </authorList>
    </citation>
    <scope>NUCLEOTIDE SEQUENCE [LARGE SCALE GENOMIC DNA]</scope>
    <source>
        <strain evidence="2 3">RJM3</strain>
    </source>
</reference>
<evidence type="ECO:0000256" key="1">
    <source>
        <dbReference type="SAM" id="MobiDB-lite"/>
    </source>
</evidence>
<evidence type="ECO:0000313" key="2">
    <source>
        <dbReference type="EMBL" id="MDC0740802.1"/>
    </source>
</evidence>
<accession>A0ABT5EIP3</accession>
<feature type="compositionally biased region" description="Low complexity" evidence="1">
    <location>
        <begin position="34"/>
        <end position="43"/>
    </location>
</feature>
<dbReference type="RefSeq" id="WP_271916008.1">
    <property type="nucleotide sequence ID" value="NZ_JAQNDO010000001.1"/>
</dbReference>